<evidence type="ECO:0000256" key="9">
    <source>
        <dbReference type="ARBA" id="ARBA00022679"/>
    </source>
</evidence>
<protein>
    <recommendedName>
        <fullName evidence="18">Branched-chain-amino-acid aminotransferase</fullName>
        <ecNumber evidence="18">2.6.1.42</ecNumber>
    </recommendedName>
</protein>
<dbReference type="UniPathway" id="UPA00049">
    <property type="reaction ID" value="UER00062"/>
</dbReference>
<dbReference type="InterPro" id="IPR043131">
    <property type="entry name" value="BCAT-like_N"/>
</dbReference>
<gene>
    <name evidence="19" type="ORF">CYPRO_2296</name>
</gene>
<evidence type="ECO:0000256" key="13">
    <source>
        <dbReference type="ARBA" id="ARBA00048798"/>
    </source>
</evidence>
<dbReference type="CDD" id="cd01557">
    <property type="entry name" value="BCAT_beta_family"/>
    <property type="match status" value="1"/>
</dbReference>
<dbReference type="OrthoDB" id="9804984at2"/>
<keyword evidence="7 18" id="KW-0032">Aminotransferase</keyword>
<evidence type="ECO:0000256" key="6">
    <source>
        <dbReference type="ARBA" id="ARBA00009320"/>
    </source>
</evidence>
<dbReference type="InterPro" id="IPR018300">
    <property type="entry name" value="Aminotrans_IV_CS"/>
</dbReference>
<evidence type="ECO:0000256" key="14">
    <source>
        <dbReference type="ARBA" id="ARBA00049229"/>
    </source>
</evidence>
<dbReference type="PIRSF" id="PIRSF006468">
    <property type="entry name" value="BCAT1"/>
    <property type="match status" value="1"/>
</dbReference>
<evidence type="ECO:0000256" key="2">
    <source>
        <dbReference type="ARBA" id="ARBA00003109"/>
    </source>
</evidence>
<evidence type="ECO:0000256" key="17">
    <source>
        <dbReference type="RuleBase" id="RU004516"/>
    </source>
</evidence>
<dbReference type="InterPro" id="IPR001544">
    <property type="entry name" value="Aminotrans_IV"/>
</dbReference>
<comment type="catalytic activity">
    <reaction evidence="13 18">
        <text>L-isoleucine + 2-oxoglutarate = (S)-3-methyl-2-oxopentanoate + L-glutamate</text>
        <dbReference type="Rhea" id="RHEA:24801"/>
        <dbReference type="ChEBI" id="CHEBI:16810"/>
        <dbReference type="ChEBI" id="CHEBI:29985"/>
        <dbReference type="ChEBI" id="CHEBI:35146"/>
        <dbReference type="ChEBI" id="CHEBI:58045"/>
        <dbReference type="EC" id="2.6.1.42"/>
    </reaction>
</comment>
<dbReference type="UniPathway" id="UPA00047">
    <property type="reaction ID" value="UER00058"/>
</dbReference>
<comment type="catalytic activity">
    <reaction evidence="14 18">
        <text>L-leucine + 2-oxoglutarate = 4-methyl-2-oxopentanoate + L-glutamate</text>
        <dbReference type="Rhea" id="RHEA:18321"/>
        <dbReference type="ChEBI" id="CHEBI:16810"/>
        <dbReference type="ChEBI" id="CHEBI:17865"/>
        <dbReference type="ChEBI" id="CHEBI:29985"/>
        <dbReference type="ChEBI" id="CHEBI:57427"/>
        <dbReference type="EC" id="2.6.1.42"/>
    </reaction>
</comment>
<dbReference type="EMBL" id="CP027806">
    <property type="protein sequence ID" value="AXJ01542.1"/>
    <property type="molecule type" value="Genomic_DNA"/>
</dbReference>
<evidence type="ECO:0000256" key="15">
    <source>
        <dbReference type="PIRSR" id="PIRSR006468-1"/>
    </source>
</evidence>
<dbReference type="Gene3D" id="3.20.10.10">
    <property type="entry name" value="D-amino Acid Aminotransferase, subunit A, domain 2"/>
    <property type="match status" value="1"/>
</dbReference>
<keyword evidence="10 17" id="KW-0663">Pyridoxal phosphate</keyword>
<sequence>MSETKVTAVDQTFPVKKTTASRLQSVNFSDLRFGDVFSDHMFELIYENNSWQKGKIIPYGPVNIMPSANILHYGQGAFEGMKAFTMENGEINVFRIHDHYNRFNDSCKRLNIPSIPEETFTQAILQLVDLDREWVPSDKYKSLYLRPFVFATEEFLGLKTSTTYRFYIITGPVGNYYREGINPVKLTTMPDYVRAVKGGVGNAKVPGNYAASLYPAHVAMQQGYSQVLWLDAIERKYVEEVGAMNIFFVIDGKVSTSPLTGTILPGVTRRSVLELCKLWGLPAEERMISIDELFAAYREGRLTEAFGSGTAAVISPVGVIHHKGEVITLDTEKMGPVAERLYATITGIHHGTEEDPAGWCNII</sequence>
<dbReference type="PROSITE" id="PS00770">
    <property type="entry name" value="AA_TRANSFER_CLASS_4"/>
    <property type="match status" value="1"/>
</dbReference>
<dbReference type="GO" id="GO:0009098">
    <property type="term" value="P:L-leucine biosynthetic process"/>
    <property type="evidence" value="ECO:0007669"/>
    <property type="project" value="UniProtKB-UniPathway"/>
</dbReference>
<evidence type="ECO:0000256" key="7">
    <source>
        <dbReference type="ARBA" id="ARBA00022576"/>
    </source>
</evidence>
<accession>A0A345UM40</accession>
<reference evidence="19 20" key="1">
    <citation type="submission" date="2018-03" db="EMBL/GenBank/DDBJ databases">
        <title>Phenotypic and genomic properties of Cyclonatronum proteinivorum gen. nov., sp. nov., a haloalkaliphilic bacteroidete from soda lakes possessing Na+-translocating rhodopsin.</title>
        <authorList>
            <person name="Toshchakov S.V."/>
            <person name="Korzhenkov A."/>
            <person name="Samarov N.I."/>
            <person name="Kublanov I.V."/>
            <person name="Muntyan M.S."/>
            <person name="Sorokin D.Y."/>
        </authorList>
    </citation>
    <scope>NUCLEOTIDE SEQUENCE [LARGE SCALE GENOMIC DNA]</scope>
    <source>
        <strain evidence="19 20">Omega</strain>
    </source>
</reference>
<evidence type="ECO:0000256" key="8">
    <source>
        <dbReference type="ARBA" id="ARBA00022605"/>
    </source>
</evidence>
<dbReference type="SUPFAM" id="SSF56752">
    <property type="entry name" value="D-aminoacid aminotransferase-like PLP-dependent enzymes"/>
    <property type="match status" value="1"/>
</dbReference>
<proteinExistence type="inferred from homology"/>
<dbReference type="UniPathway" id="UPA00048">
    <property type="reaction ID" value="UER00073"/>
</dbReference>
<dbReference type="PANTHER" id="PTHR11825:SF44">
    <property type="entry name" value="BRANCHED-CHAIN-AMINO-ACID AMINOTRANSFERASE"/>
    <property type="match status" value="1"/>
</dbReference>
<keyword evidence="11 18" id="KW-0100">Branched-chain amino acid biosynthesis</keyword>
<comment type="pathway">
    <text evidence="3">Amino-acid biosynthesis; L-isoleucine biosynthesis; L-isoleucine from 2-oxobutanoate: step 4/4.</text>
</comment>
<comment type="pathway">
    <text evidence="5">Amino-acid biosynthesis; L-leucine biosynthesis; L-leucine from 3-methyl-2-oxobutanoate: step 4/4.</text>
</comment>
<dbReference type="InterPro" id="IPR005786">
    <property type="entry name" value="B_amino_transII"/>
</dbReference>
<dbReference type="Proteomes" id="UP000254808">
    <property type="component" value="Chromosome"/>
</dbReference>
<name>A0A345UM40_9BACT</name>
<dbReference type="InterPro" id="IPR033939">
    <property type="entry name" value="BCAT_family"/>
</dbReference>
<dbReference type="NCBIfam" id="TIGR01123">
    <property type="entry name" value="ilvE_II"/>
    <property type="match status" value="1"/>
</dbReference>
<comment type="catalytic activity">
    <reaction evidence="12 18">
        <text>L-valine + 2-oxoglutarate = 3-methyl-2-oxobutanoate + L-glutamate</text>
        <dbReference type="Rhea" id="RHEA:24813"/>
        <dbReference type="ChEBI" id="CHEBI:11851"/>
        <dbReference type="ChEBI" id="CHEBI:16810"/>
        <dbReference type="ChEBI" id="CHEBI:29985"/>
        <dbReference type="ChEBI" id="CHEBI:57762"/>
        <dbReference type="EC" id="2.6.1.42"/>
    </reaction>
</comment>
<keyword evidence="8 18" id="KW-0028">Amino-acid biosynthesis</keyword>
<dbReference type="KEGG" id="cprv:CYPRO_2296"/>
<evidence type="ECO:0000256" key="12">
    <source>
        <dbReference type="ARBA" id="ARBA00048212"/>
    </source>
</evidence>
<keyword evidence="20" id="KW-1185">Reference proteome</keyword>
<dbReference type="PANTHER" id="PTHR11825">
    <property type="entry name" value="SUBGROUP IIII AMINOTRANSFERASE"/>
    <property type="match status" value="1"/>
</dbReference>
<evidence type="ECO:0000256" key="5">
    <source>
        <dbReference type="ARBA" id="ARBA00005072"/>
    </source>
</evidence>
<dbReference type="GO" id="GO:0052655">
    <property type="term" value="F:L-valine-2-oxoglutarate transaminase activity"/>
    <property type="evidence" value="ECO:0007669"/>
    <property type="project" value="RHEA"/>
</dbReference>
<dbReference type="GO" id="GO:0052656">
    <property type="term" value="F:L-isoleucine-2-oxoglutarate transaminase activity"/>
    <property type="evidence" value="ECO:0007669"/>
    <property type="project" value="RHEA"/>
</dbReference>
<comment type="pathway">
    <text evidence="4">Amino-acid biosynthesis; L-valine biosynthesis; L-valine from pyruvate: step 4/4.</text>
</comment>
<dbReference type="GO" id="GO:0009099">
    <property type="term" value="P:L-valine biosynthetic process"/>
    <property type="evidence" value="ECO:0007669"/>
    <property type="project" value="UniProtKB-UniPathway"/>
</dbReference>
<evidence type="ECO:0000256" key="11">
    <source>
        <dbReference type="ARBA" id="ARBA00023304"/>
    </source>
</evidence>
<comment type="function">
    <text evidence="2">Acts on leucine, isoleucine and valine.</text>
</comment>
<evidence type="ECO:0000313" key="19">
    <source>
        <dbReference type="EMBL" id="AXJ01542.1"/>
    </source>
</evidence>
<dbReference type="InterPro" id="IPR043132">
    <property type="entry name" value="BCAT-like_C"/>
</dbReference>
<evidence type="ECO:0000256" key="1">
    <source>
        <dbReference type="ARBA" id="ARBA00001933"/>
    </source>
</evidence>
<evidence type="ECO:0000256" key="18">
    <source>
        <dbReference type="RuleBase" id="RU004517"/>
    </source>
</evidence>
<evidence type="ECO:0000256" key="4">
    <source>
        <dbReference type="ARBA" id="ARBA00004931"/>
    </source>
</evidence>
<evidence type="ECO:0000256" key="16">
    <source>
        <dbReference type="RuleBase" id="RU004106"/>
    </source>
</evidence>
<evidence type="ECO:0000256" key="3">
    <source>
        <dbReference type="ARBA" id="ARBA00004824"/>
    </source>
</evidence>
<dbReference type="Pfam" id="PF01063">
    <property type="entry name" value="Aminotran_4"/>
    <property type="match status" value="1"/>
</dbReference>
<feature type="modified residue" description="N6-(pyridoxal phosphate)lysine" evidence="15">
    <location>
        <position position="204"/>
    </location>
</feature>
<dbReference type="AlphaFoldDB" id="A0A345UM40"/>
<dbReference type="InterPro" id="IPR036038">
    <property type="entry name" value="Aminotransferase-like"/>
</dbReference>
<dbReference type="Gene3D" id="3.30.470.10">
    <property type="match status" value="1"/>
</dbReference>
<evidence type="ECO:0000256" key="10">
    <source>
        <dbReference type="ARBA" id="ARBA00022898"/>
    </source>
</evidence>
<organism evidence="19 20">
    <name type="scientific">Cyclonatronum proteinivorum</name>
    <dbReference type="NCBI Taxonomy" id="1457365"/>
    <lineage>
        <taxon>Bacteria</taxon>
        <taxon>Pseudomonadati</taxon>
        <taxon>Balneolota</taxon>
        <taxon>Balneolia</taxon>
        <taxon>Balneolales</taxon>
        <taxon>Cyclonatronaceae</taxon>
        <taxon>Cyclonatronum</taxon>
    </lineage>
</organism>
<dbReference type="GO" id="GO:0052654">
    <property type="term" value="F:L-leucine-2-oxoglutarate transaminase activity"/>
    <property type="evidence" value="ECO:0007669"/>
    <property type="project" value="RHEA"/>
</dbReference>
<evidence type="ECO:0000313" key="20">
    <source>
        <dbReference type="Proteomes" id="UP000254808"/>
    </source>
</evidence>
<dbReference type="GO" id="GO:0009097">
    <property type="term" value="P:isoleucine biosynthetic process"/>
    <property type="evidence" value="ECO:0007669"/>
    <property type="project" value="UniProtKB-UniPathway"/>
</dbReference>
<dbReference type="EC" id="2.6.1.42" evidence="18"/>
<comment type="similarity">
    <text evidence="6 16">Belongs to the class-IV pyridoxal-phosphate-dependent aminotransferase family.</text>
</comment>
<comment type="cofactor">
    <cofactor evidence="1 17">
        <name>pyridoxal 5'-phosphate</name>
        <dbReference type="ChEBI" id="CHEBI:597326"/>
    </cofactor>
</comment>
<dbReference type="NCBIfam" id="NF009897">
    <property type="entry name" value="PRK13357.1"/>
    <property type="match status" value="1"/>
</dbReference>
<keyword evidence="9 18" id="KW-0808">Transferase</keyword>
<dbReference type="RefSeq" id="WP_114984717.1">
    <property type="nucleotide sequence ID" value="NZ_CP027806.1"/>
</dbReference>